<dbReference type="NCBIfam" id="TIGR04558">
    <property type="entry name" value="SoxH_rel_PQQ_1"/>
    <property type="match status" value="1"/>
</dbReference>
<feature type="chain" id="PRO_5030995228" evidence="2">
    <location>
        <begin position="20"/>
        <end position="306"/>
    </location>
</feature>
<dbReference type="AlphaFoldDB" id="A0A7U8GS40"/>
<reference evidence="4 5" key="1">
    <citation type="submission" date="2006-02" db="EMBL/GenBank/DDBJ databases">
        <authorList>
            <person name="Pinhassi J."/>
            <person name="Pedros-Alio C."/>
            <person name="Ferriera S."/>
            <person name="Johnson J."/>
            <person name="Kravitz S."/>
            <person name="Halpern A."/>
            <person name="Remington K."/>
            <person name="Beeson K."/>
            <person name="Tran B."/>
            <person name="Rogers Y.-H."/>
            <person name="Friedman R."/>
            <person name="Venter J.C."/>
        </authorList>
    </citation>
    <scope>NUCLEOTIDE SEQUENCE [LARGE SCALE GENOMIC DNA]</scope>
    <source>
        <strain evidence="4 5">MED92</strain>
    </source>
</reference>
<proteinExistence type="inferred from homology"/>
<organism evidence="4 5">
    <name type="scientific">Neptuniibacter caesariensis</name>
    <dbReference type="NCBI Taxonomy" id="207954"/>
    <lineage>
        <taxon>Bacteria</taxon>
        <taxon>Pseudomonadati</taxon>
        <taxon>Pseudomonadota</taxon>
        <taxon>Gammaproteobacteria</taxon>
        <taxon>Oceanospirillales</taxon>
        <taxon>Oceanospirillaceae</taxon>
        <taxon>Neptuniibacter</taxon>
    </lineage>
</organism>
<keyword evidence="5" id="KW-1185">Reference proteome</keyword>
<dbReference type="Gene3D" id="3.60.15.10">
    <property type="entry name" value="Ribonuclease Z/Hydroxyacylglutathione hydrolase-like"/>
    <property type="match status" value="1"/>
</dbReference>
<gene>
    <name evidence="4" type="ORF">MED92_10339</name>
</gene>
<dbReference type="CDD" id="cd16282">
    <property type="entry name" value="metallo-hydrolase-like_MBL-fold"/>
    <property type="match status" value="1"/>
</dbReference>
<keyword evidence="4" id="KW-0378">Hydrolase</keyword>
<evidence type="ECO:0000256" key="1">
    <source>
        <dbReference type="ARBA" id="ARBA00005250"/>
    </source>
</evidence>
<keyword evidence="2" id="KW-0732">Signal</keyword>
<dbReference type="Pfam" id="PF00753">
    <property type="entry name" value="Lactamase_B"/>
    <property type="match status" value="1"/>
</dbReference>
<evidence type="ECO:0000256" key="2">
    <source>
        <dbReference type="SAM" id="SignalP"/>
    </source>
</evidence>
<dbReference type="InterPro" id="IPR036866">
    <property type="entry name" value="RibonucZ/Hydroxyglut_hydro"/>
</dbReference>
<dbReference type="InterPro" id="IPR050855">
    <property type="entry name" value="NDM-1-like"/>
</dbReference>
<evidence type="ECO:0000313" key="4">
    <source>
        <dbReference type="EMBL" id="EAR62097.1"/>
    </source>
</evidence>
<dbReference type="GO" id="GO:0016787">
    <property type="term" value="F:hydrolase activity"/>
    <property type="evidence" value="ECO:0007669"/>
    <property type="project" value="UniProtKB-KW"/>
</dbReference>
<dbReference type="EMBL" id="AAOW01000004">
    <property type="protein sequence ID" value="EAR62097.1"/>
    <property type="molecule type" value="Genomic_DNA"/>
</dbReference>
<dbReference type="SMART" id="SM00849">
    <property type="entry name" value="Lactamase_B"/>
    <property type="match status" value="1"/>
</dbReference>
<dbReference type="InterPro" id="IPR001279">
    <property type="entry name" value="Metallo-B-lactamas"/>
</dbReference>
<protein>
    <submittedName>
        <fullName evidence="4">Hydrolase, putative</fullName>
    </submittedName>
</protein>
<comment type="similarity">
    <text evidence="1">Belongs to the metallo-beta-lactamase superfamily. Class-B beta-lactamase family.</text>
</comment>
<name>A0A7U8GS40_NEPCE</name>
<dbReference type="PANTHER" id="PTHR42951:SF4">
    <property type="entry name" value="ACYL-COENZYME A THIOESTERASE MBLAC2"/>
    <property type="match status" value="1"/>
</dbReference>
<accession>A0A7U8GS40</accession>
<evidence type="ECO:0000259" key="3">
    <source>
        <dbReference type="SMART" id="SM00849"/>
    </source>
</evidence>
<dbReference type="Proteomes" id="UP000002171">
    <property type="component" value="Unassembled WGS sequence"/>
</dbReference>
<feature type="domain" description="Metallo-beta-lactamase" evidence="3">
    <location>
        <begin position="53"/>
        <end position="234"/>
    </location>
</feature>
<dbReference type="RefSeq" id="WP_007019734.1">
    <property type="nucleotide sequence ID" value="NZ_CH724125.1"/>
</dbReference>
<dbReference type="InterPro" id="IPR030811">
    <property type="entry name" value="SoxH-rel_PQQ_1"/>
</dbReference>
<dbReference type="GO" id="GO:0017001">
    <property type="term" value="P:antibiotic catabolic process"/>
    <property type="evidence" value="ECO:0007669"/>
    <property type="project" value="UniProtKB-ARBA"/>
</dbReference>
<sequence length="306" mass="34412">MKKYLLLILFVIPSLSAMSAPLSYQLTAELVAENTWVLQGKLEDFSKRNGGNIVNTGFIVTGEGVIVIDTGPSLRYGKAMRALIESKTSQPIRMVFNTHHHPDHFLGNQAFDDIPIYSLPQTQKYIKLHGDAFAENMYRLVGDWMRSTESLPPTKALESSDITLGKHKLKLLSFTGHSGSDLVIYDETTGVLFASDMVFYQRALTTPHTPGIDIWRGEIKRLKQISYKLLVPGHGPIVSDQKPLKQMDEYLAWLDLTLQTSAEQGLSMTEVIQIPIAEKFSDIALTRREFARTVAHLYPHYEEAAF</sequence>
<comment type="caution">
    <text evidence="4">The sequence shown here is derived from an EMBL/GenBank/DDBJ whole genome shotgun (WGS) entry which is preliminary data.</text>
</comment>
<dbReference type="PANTHER" id="PTHR42951">
    <property type="entry name" value="METALLO-BETA-LACTAMASE DOMAIN-CONTAINING"/>
    <property type="match status" value="1"/>
</dbReference>
<evidence type="ECO:0000313" key="5">
    <source>
        <dbReference type="Proteomes" id="UP000002171"/>
    </source>
</evidence>
<dbReference type="SUPFAM" id="SSF56281">
    <property type="entry name" value="Metallo-hydrolase/oxidoreductase"/>
    <property type="match status" value="1"/>
</dbReference>
<feature type="signal peptide" evidence="2">
    <location>
        <begin position="1"/>
        <end position="19"/>
    </location>
</feature>